<dbReference type="Proteomes" id="UP000799640">
    <property type="component" value="Unassembled WGS sequence"/>
</dbReference>
<protein>
    <recommendedName>
        <fullName evidence="3">LCCL domain-containing protein</fullName>
    </recommendedName>
</protein>
<evidence type="ECO:0000313" key="2">
    <source>
        <dbReference type="Proteomes" id="UP000799640"/>
    </source>
</evidence>
<dbReference type="EMBL" id="ML996689">
    <property type="protein sequence ID" value="KAF2403722.1"/>
    <property type="molecule type" value="Genomic_DNA"/>
</dbReference>
<dbReference type="OrthoDB" id="425354at2759"/>
<evidence type="ECO:0008006" key="3">
    <source>
        <dbReference type="Google" id="ProtNLM"/>
    </source>
</evidence>
<dbReference type="PANTHER" id="PTHR38115">
    <property type="entry name" value="LIPOCALIN-LIKE DOMAIN-CONTAINING PROTEIN"/>
    <property type="match status" value="1"/>
</dbReference>
<sequence>MAAPKTVNIHDLTGTYILNRSLSDDTDAILALQGIGWLTRKVISTMTITLHTKQYKDEQGLEHIDIEQPGVGFKTTELRTLDGQWREHEDYVFGAVKGKSIFIKTADLNGQDPDEAYLKEGWNEETASGDVVESVAESIKNGWAARQIWGFEEVEVNGKKERRYVRHIVVKKKEKTIHAKLVYDFQEPSAVST</sequence>
<dbReference type="InterPro" id="IPR012674">
    <property type="entry name" value="Calycin"/>
</dbReference>
<gene>
    <name evidence="1" type="ORF">EJ06DRAFT_527326</name>
</gene>
<dbReference type="AlphaFoldDB" id="A0A6G1I633"/>
<reference evidence="1" key="1">
    <citation type="journal article" date="2020" name="Stud. Mycol.">
        <title>101 Dothideomycetes genomes: a test case for predicting lifestyles and emergence of pathogens.</title>
        <authorList>
            <person name="Haridas S."/>
            <person name="Albert R."/>
            <person name="Binder M."/>
            <person name="Bloem J."/>
            <person name="Labutti K."/>
            <person name="Salamov A."/>
            <person name="Andreopoulos B."/>
            <person name="Baker S."/>
            <person name="Barry K."/>
            <person name="Bills G."/>
            <person name="Bluhm B."/>
            <person name="Cannon C."/>
            <person name="Castanera R."/>
            <person name="Culley D."/>
            <person name="Daum C."/>
            <person name="Ezra D."/>
            <person name="Gonzalez J."/>
            <person name="Henrissat B."/>
            <person name="Kuo A."/>
            <person name="Liang C."/>
            <person name="Lipzen A."/>
            <person name="Lutzoni F."/>
            <person name="Magnuson J."/>
            <person name="Mondo S."/>
            <person name="Nolan M."/>
            <person name="Ohm R."/>
            <person name="Pangilinan J."/>
            <person name="Park H.-J."/>
            <person name="Ramirez L."/>
            <person name="Alfaro M."/>
            <person name="Sun H."/>
            <person name="Tritt A."/>
            <person name="Yoshinaga Y."/>
            <person name="Zwiers L.-H."/>
            <person name="Turgeon B."/>
            <person name="Goodwin S."/>
            <person name="Spatafora J."/>
            <person name="Crous P."/>
            <person name="Grigoriev I."/>
        </authorList>
    </citation>
    <scope>NUCLEOTIDE SEQUENCE</scope>
    <source>
        <strain evidence="1">CBS 262.69</strain>
    </source>
</reference>
<dbReference type="Gene3D" id="2.40.128.20">
    <property type="match status" value="1"/>
</dbReference>
<accession>A0A6G1I633</accession>
<keyword evidence="2" id="KW-1185">Reference proteome</keyword>
<dbReference type="PANTHER" id="PTHR38115:SF1">
    <property type="entry name" value="LIPOCALIN-LIKE DOMAIN-CONTAINING PROTEIN"/>
    <property type="match status" value="1"/>
</dbReference>
<organism evidence="1 2">
    <name type="scientific">Trichodelitschia bisporula</name>
    <dbReference type="NCBI Taxonomy" id="703511"/>
    <lineage>
        <taxon>Eukaryota</taxon>
        <taxon>Fungi</taxon>
        <taxon>Dikarya</taxon>
        <taxon>Ascomycota</taxon>
        <taxon>Pezizomycotina</taxon>
        <taxon>Dothideomycetes</taxon>
        <taxon>Dothideomycetes incertae sedis</taxon>
        <taxon>Phaeotrichales</taxon>
        <taxon>Phaeotrichaceae</taxon>
        <taxon>Trichodelitschia</taxon>
    </lineage>
</organism>
<name>A0A6G1I633_9PEZI</name>
<evidence type="ECO:0000313" key="1">
    <source>
        <dbReference type="EMBL" id="KAF2403722.1"/>
    </source>
</evidence>
<dbReference type="InterPro" id="IPR053037">
    <property type="entry name" value="Pericyclase_pydY-like"/>
</dbReference>
<proteinExistence type="predicted"/>